<accession>A0ABY4QYC1</accession>
<evidence type="ECO:0000313" key="2">
    <source>
        <dbReference type="Proteomes" id="UP001056336"/>
    </source>
</evidence>
<dbReference type="RefSeq" id="WP_249772186.1">
    <property type="nucleotide sequence ID" value="NZ_CP097332.1"/>
</dbReference>
<dbReference type="NCBIfam" id="NF038356">
    <property type="entry name" value="actino_DLW39"/>
    <property type="match status" value="1"/>
</dbReference>
<dbReference type="EMBL" id="CP097332">
    <property type="protein sequence ID" value="UQX88564.1"/>
    <property type="molecule type" value="Genomic_DNA"/>
</dbReference>
<proteinExistence type="predicted"/>
<protein>
    <submittedName>
        <fullName evidence="1">DLW-39 family protein</fullName>
    </submittedName>
</protein>
<dbReference type="Proteomes" id="UP001056336">
    <property type="component" value="Chromosome"/>
</dbReference>
<gene>
    <name evidence="1" type="ORF">M6D93_00840</name>
</gene>
<keyword evidence="2" id="KW-1185">Reference proteome</keyword>
<name>A0ABY4QYC1_9ACTN</name>
<dbReference type="InterPro" id="IPR047990">
    <property type="entry name" value="DLW39-like"/>
</dbReference>
<evidence type="ECO:0000313" key="1">
    <source>
        <dbReference type="EMBL" id="UQX88564.1"/>
    </source>
</evidence>
<organism evidence="1 2">
    <name type="scientific">Jatrophihabitans telluris</name>
    <dbReference type="NCBI Taxonomy" id="2038343"/>
    <lineage>
        <taxon>Bacteria</taxon>
        <taxon>Bacillati</taxon>
        <taxon>Actinomycetota</taxon>
        <taxon>Actinomycetes</taxon>
        <taxon>Jatrophihabitantales</taxon>
        <taxon>Jatrophihabitantaceae</taxon>
        <taxon>Jatrophihabitans</taxon>
    </lineage>
</organism>
<reference evidence="1" key="1">
    <citation type="journal article" date="2018" name="Int. J. Syst. Evol. Microbiol.">
        <title>Jatrophihabitans telluris sp. nov., isolated from sediment soil of lava forest wetlands and the emended description of the genus Jatrophihabitans.</title>
        <authorList>
            <person name="Lee K.C."/>
            <person name="Suh M.K."/>
            <person name="Eom M.K."/>
            <person name="Kim K.K."/>
            <person name="Kim J.S."/>
            <person name="Kim D.S."/>
            <person name="Ko S.H."/>
            <person name="Shin Y.K."/>
            <person name="Lee J.S."/>
        </authorList>
    </citation>
    <scope>NUCLEOTIDE SEQUENCE</scope>
    <source>
        <strain evidence="1">N237</strain>
    </source>
</reference>
<reference evidence="1" key="2">
    <citation type="submission" date="2022-05" db="EMBL/GenBank/DDBJ databases">
        <authorList>
            <person name="Kim J.-S."/>
            <person name="Lee K."/>
            <person name="Suh M."/>
            <person name="Eom M."/>
            <person name="Kim J.-S."/>
            <person name="Kim D.-S."/>
            <person name="Ko S.-H."/>
            <person name="Shin Y."/>
            <person name="Lee J.-S."/>
        </authorList>
    </citation>
    <scope>NUCLEOTIDE SEQUENCE</scope>
    <source>
        <strain evidence="1">N237</strain>
    </source>
</reference>
<sequence length="36" mass="4018">MKKLLTVIAGIAAFVLVKRKKGQDSKDVWRDATRSS</sequence>